<name>A0A0L9VSL8_PHAAN</name>
<protein>
    <submittedName>
        <fullName evidence="3">Uncharacterized protein</fullName>
    </submittedName>
</protein>
<keyword evidence="1" id="KW-0175">Coiled coil</keyword>
<sequence length="115" mass="12838">MALANWNLAYALYRSKLRAQLNGSQNENAALKLKLEEAIVAYSQCHKTNIDIPNEEFEAEVPAEEFMEDVATEGQVPEEEAPIDNEEEVANETEGQDEAANPSIKENINLCLEDL</sequence>
<proteinExistence type="predicted"/>
<feature type="compositionally biased region" description="Acidic residues" evidence="2">
    <location>
        <begin position="71"/>
        <end position="97"/>
    </location>
</feature>
<gene>
    <name evidence="3" type="ORF">LR48_Vigan11g110500</name>
</gene>
<organism evidence="3 4">
    <name type="scientific">Phaseolus angularis</name>
    <name type="common">Azuki bean</name>
    <name type="synonym">Vigna angularis</name>
    <dbReference type="NCBI Taxonomy" id="3914"/>
    <lineage>
        <taxon>Eukaryota</taxon>
        <taxon>Viridiplantae</taxon>
        <taxon>Streptophyta</taxon>
        <taxon>Embryophyta</taxon>
        <taxon>Tracheophyta</taxon>
        <taxon>Spermatophyta</taxon>
        <taxon>Magnoliopsida</taxon>
        <taxon>eudicotyledons</taxon>
        <taxon>Gunneridae</taxon>
        <taxon>Pentapetalae</taxon>
        <taxon>rosids</taxon>
        <taxon>fabids</taxon>
        <taxon>Fabales</taxon>
        <taxon>Fabaceae</taxon>
        <taxon>Papilionoideae</taxon>
        <taxon>50 kb inversion clade</taxon>
        <taxon>NPAAA clade</taxon>
        <taxon>indigoferoid/millettioid clade</taxon>
        <taxon>Phaseoleae</taxon>
        <taxon>Vigna</taxon>
    </lineage>
</organism>
<evidence type="ECO:0000256" key="1">
    <source>
        <dbReference type="SAM" id="Coils"/>
    </source>
</evidence>
<evidence type="ECO:0000313" key="4">
    <source>
        <dbReference type="Proteomes" id="UP000053144"/>
    </source>
</evidence>
<accession>A0A0L9VSL8</accession>
<feature type="coiled-coil region" evidence="1">
    <location>
        <begin position="14"/>
        <end position="41"/>
    </location>
</feature>
<reference evidence="4" key="1">
    <citation type="journal article" date="2015" name="Proc. Natl. Acad. Sci. U.S.A.">
        <title>Genome sequencing of adzuki bean (Vigna angularis) provides insight into high starch and low fat accumulation and domestication.</title>
        <authorList>
            <person name="Yang K."/>
            <person name="Tian Z."/>
            <person name="Chen C."/>
            <person name="Luo L."/>
            <person name="Zhao B."/>
            <person name="Wang Z."/>
            <person name="Yu L."/>
            <person name="Li Y."/>
            <person name="Sun Y."/>
            <person name="Li W."/>
            <person name="Chen Y."/>
            <person name="Li Y."/>
            <person name="Zhang Y."/>
            <person name="Ai D."/>
            <person name="Zhao J."/>
            <person name="Shang C."/>
            <person name="Ma Y."/>
            <person name="Wu B."/>
            <person name="Wang M."/>
            <person name="Gao L."/>
            <person name="Sun D."/>
            <person name="Zhang P."/>
            <person name="Guo F."/>
            <person name="Wang W."/>
            <person name="Li Y."/>
            <person name="Wang J."/>
            <person name="Varshney R.K."/>
            <person name="Wang J."/>
            <person name="Ling H.Q."/>
            <person name="Wan P."/>
        </authorList>
    </citation>
    <scope>NUCLEOTIDE SEQUENCE</scope>
    <source>
        <strain evidence="4">cv. Jingnong 6</strain>
    </source>
</reference>
<dbReference type="AlphaFoldDB" id="A0A0L9VSL8"/>
<feature type="region of interest" description="Disordered" evidence="2">
    <location>
        <begin position="71"/>
        <end position="106"/>
    </location>
</feature>
<dbReference type="Proteomes" id="UP000053144">
    <property type="component" value="Chromosome 11"/>
</dbReference>
<dbReference type="Gramene" id="KOM58071">
    <property type="protein sequence ID" value="KOM58071"/>
    <property type="gene ID" value="LR48_Vigan11g110500"/>
</dbReference>
<dbReference type="EMBL" id="CM003381">
    <property type="protein sequence ID" value="KOM58071.1"/>
    <property type="molecule type" value="Genomic_DNA"/>
</dbReference>
<evidence type="ECO:0000313" key="3">
    <source>
        <dbReference type="EMBL" id="KOM58071.1"/>
    </source>
</evidence>
<evidence type="ECO:0000256" key="2">
    <source>
        <dbReference type="SAM" id="MobiDB-lite"/>
    </source>
</evidence>